<keyword evidence="2" id="KW-0889">Transcription antitermination</keyword>
<dbReference type="PANTHER" id="PTHR11078">
    <property type="entry name" value="N UTILIZATION SUBSTANCE PROTEIN B-RELATED"/>
    <property type="match status" value="1"/>
</dbReference>
<evidence type="ECO:0000256" key="3">
    <source>
        <dbReference type="ARBA" id="ARBA00022884"/>
    </source>
</evidence>
<dbReference type="GO" id="GO:0006353">
    <property type="term" value="P:DNA-templated transcription termination"/>
    <property type="evidence" value="ECO:0007669"/>
    <property type="project" value="InterPro"/>
</dbReference>
<dbReference type="Proteomes" id="UP000216035">
    <property type="component" value="Unassembled WGS sequence"/>
</dbReference>
<evidence type="ECO:0000259" key="6">
    <source>
        <dbReference type="Pfam" id="PF01029"/>
    </source>
</evidence>
<dbReference type="PANTHER" id="PTHR11078:SF3">
    <property type="entry name" value="ANTITERMINATION NUSB DOMAIN-CONTAINING PROTEIN"/>
    <property type="match status" value="1"/>
</dbReference>
<evidence type="ECO:0000313" key="7">
    <source>
        <dbReference type="EMBL" id="OYQ46905.1"/>
    </source>
</evidence>
<evidence type="ECO:0000256" key="1">
    <source>
        <dbReference type="ARBA" id="ARBA00005952"/>
    </source>
</evidence>
<dbReference type="OrthoDB" id="9787568at2"/>
<keyword evidence="3" id="KW-0694">RNA-binding</keyword>
<dbReference type="Pfam" id="PF01029">
    <property type="entry name" value="NusB"/>
    <property type="match status" value="1"/>
</dbReference>
<sequence>MQSIFAMHQTQSDRIDSQEKFLENSLRVLHDLYLLMLSALIEVHKTEERFLEKSAQKHLATAAEKNPNKRFIENPILIALSESTDLNKQIAERKLNNWDLHSDYINLMLTELKSSDVYQNYMSLETVDFEAHKDLVAFLFADVIVPNDKVYEYLEDFKMTWADDFPVVNTHIIKELKALKPTVLTNGFKVSKLYKMQKDEGFGVELFRKTILNEKQFYKFYENKTPNWDIDRIAEVDVILLNMAICELTKFPSIPVKVTLNEYVEIAKEYSTPNSSKFINGVLDALVQEFKTSNQLPKTGRGLL</sequence>
<dbReference type="GO" id="GO:0005829">
    <property type="term" value="C:cytosol"/>
    <property type="evidence" value="ECO:0007669"/>
    <property type="project" value="TreeGrafter"/>
</dbReference>
<organism evidence="7 8">
    <name type="scientific">Flavobacterium aurantiibacter</name>
    <dbReference type="NCBI Taxonomy" id="2023067"/>
    <lineage>
        <taxon>Bacteria</taxon>
        <taxon>Pseudomonadati</taxon>
        <taxon>Bacteroidota</taxon>
        <taxon>Flavobacteriia</taxon>
        <taxon>Flavobacteriales</taxon>
        <taxon>Flavobacteriaceae</taxon>
        <taxon>Flavobacterium</taxon>
    </lineage>
</organism>
<dbReference type="InterPro" id="IPR006027">
    <property type="entry name" value="NusB_RsmB_TIM44"/>
</dbReference>
<proteinExistence type="inferred from homology"/>
<comment type="caution">
    <text evidence="7">The sequence shown here is derived from an EMBL/GenBank/DDBJ whole genome shotgun (WGS) entry which is preliminary data.</text>
</comment>
<evidence type="ECO:0000256" key="5">
    <source>
        <dbReference type="ARBA" id="ARBA00023163"/>
    </source>
</evidence>
<dbReference type="Gene3D" id="1.10.940.10">
    <property type="entry name" value="NusB-like"/>
    <property type="match status" value="1"/>
</dbReference>
<keyword evidence="5" id="KW-0804">Transcription</keyword>
<evidence type="ECO:0000256" key="4">
    <source>
        <dbReference type="ARBA" id="ARBA00023015"/>
    </source>
</evidence>
<name>A0A256A1A5_9FLAO</name>
<evidence type="ECO:0000256" key="2">
    <source>
        <dbReference type="ARBA" id="ARBA00022814"/>
    </source>
</evidence>
<dbReference type="NCBIfam" id="TIGR01951">
    <property type="entry name" value="nusB"/>
    <property type="match status" value="1"/>
</dbReference>
<dbReference type="SUPFAM" id="SSF48013">
    <property type="entry name" value="NusB-like"/>
    <property type="match status" value="1"/>
</dbReference>
<gene>
    <name evidence="7" type="primary">nusB</name>
    <name evidence="7" type="ORF">CHX27_03765</name>
</gene>
<keyword evidence="8" id="KW-1185">Reference proteome</keyword>
<reference evidence="7 8" key="1">
    <citation type="submission" date="2017-07" db="EMBL/GenBank/DDBJ databases">
        <title>Flavobacterium cyanobacteriorum sp. nov., isolated from cyanobacterial aggregates in a eutrophic lake.</title>
        <authorList>
            <person name="Cai H."/>
        </authorList>
    </citation>
    <scope>NUCLEOTIDE SEQUENCE [LARGE SCALE GENOMIC DNA]</scope>
    <source>
        <strain evidence="7 8">TH167</strain>
    </source>
</reference>
<accession>A0A256A1A5</accession>
<feature type="domain" description="NusB/RsmB/TIM44" evidence="6">
    <location>
        <begin position="196"/>
        <end position="287"/>
    </location>
</feature>
<dbReference type="AlphaFoldDB" id="A0A256A1A5"/>
<dbReference type="GO" id="GO:0003723">
    <property type="term" value="F:RNA binding"/>
    <property type="evidence" value="ECO:0007669"/>
    <property type="project" value="UniProtKB-KW"/>
</dbReference>
<evidence type="ECO:0000313" key="8">
    <source>
        <dbReference type="Proteomes" id="UP000216035"/>
    </source>
</evidence>
<dbReference type="EMBL" id="NOXX01000155">
    <property type="protein sequence ID" value="OYQ46905.1"/>
    <property type="molecule type" value="Genomic_DNA"/>
</dbReference>
<dbReference type="InterPro" id="IPR011605">
    <property type="entry name" value="NusB_fam"/>
</dbReference>
<comment type="similarity">
    <text evidence="1">Belongs to the NusB family.</text>
</comment>
<protein>
    <submittedName>
        <fullName evidence="7">Transcription antitermination factor NusB</fullName>
    </submittedName>
</protein>
<dbReference type="InterPro" id="IPR035926">
    <property type="entry name" value="NusB-like_sf"/>
</dbReference>
<keyword evidence="4" id="KW-0805">Transcription regulation</keyword>
<dbReference type="GO" id="GO:0031564">
    <property type="term" value="P:transcription antitermination"/>
    <property type="evidence" value="ECO:0007669"/>
    <property type="project" value="UniProtKB-KW"/>
</dbReference>